<gene>
    <name evidence="2" type="ORF">KDK67_08440</name>
</gene>
<dbReference type="InterPro" id="IPR025309">
    <property type="entry name" value="KTSC_dom"/>
</dbReference>
<comment type="caution">
    <text evidence="2">The sequence shown here is derived from an EMBL/GenBank/DDBJ whole genome shotgun (WGS) entry which is preliminary data.</text>
</comment>
<accession>A0A9E4ZH08</accession>
<dbReference type="Pfam" id="PF13619">
    <property type="entry name" value="KTSC"/>
    <property type="match status" value="1"/>
</dbReference>
<reference evidence="2" key="1">
    <citation type="journal article" date="2021" name="mSystems">
        <title>Bacteria and Archaea Synergistically Convert Glycine Betaine to Biogenic Methane in the Formosa Cold Seep of the South China Sea.</title>
        <authorList>
            <person name="Li L."/>
            <person name="Zhang W."/>
            <person name="Zhang S."/>
            <person name="Song L."/>
            <person name="Sun Q."/>
            <person name="Zhang H."/>
            <person name="Xiang H."/>
            <person name="Dong X."/>
        </authorList>
    </citation>
    <scope>NUCLEOTIDE SEQUENCE</scope>
    <source>
        <strain evidence="2">LLY</strain>
    </source>
</reference>
<evidence type="ECO:0000313" key="2">
    <source>
        <dbReference type="EMBL" id="MCM1987014.1"/>
    </source>
</evidence>
<evidence type="ECO:0000259" key="1">
    <source>
        <dbReference type="Pfam" id="PF13619"/>
    </source>
</evidence>
<proteinExistence type="predicted"/>
<name>A0A9E4ZH08_9EURY</name>
<organism evidence="2 3">
    <name type="scientific">Methanococcoides seepicolus</name>
    <dbReference type="NCBI Taxonomy" id="2828780"/>
    <lineage>
        <taxon>Archaea</taxon>
        <taxon>Methanobacteriati</taxon>
        <taxon>Methanobacteriota</taxon>
        <taxon>Stenosarchaea group</taxon>
        <taxon>Methanomicrobia</taxon>
        <taxon>Methanosarcinales</taxon>
        <taxon>Methanosarcinaceae</taxon>
        <taxon>Methanococcoides</taxon>
    </lineage>
</organism>
<keyword evidence="3" id="KW-1185">Reference proteome</keyword>
<sequence length="75" mass="8800">MEEIFLERKSVKSSNVKSIGYDEDACILEVEFNKGPIYHYHGVPLKLYNRLMYASSKGTFLKNKIYKYKNSCIKK</sequence>
<dbReference type="AlphaFoldDB" id="A0A9E4ZH08"/>
<feature type="domain" description="KTSC" evidence="1">
    <location>
        <begin position="12"/>
        <end position="66"/>
    </location>
</feature>
<dbReference type="EMBL" id="JAGSOI010000031">
    <property type="protein sequence ID" value="MCM1987014.1"/>
    <property type="molecule type" value="Genomic_DNA"/>
</dbReference>
<evidence type="ECO:0000313" key="3">
    <source>
        <dbReference type="Proteomes" id="UP001056766"/>
    </source>
</evidence>
<dbReference type="Proteomes" id="UP001056766">
    <property type="component" value="Unassembled WGS sequence"/>
</dbReference>
<dbReference type="RefSeq" id="WP_420846934.1">
    <property type="nucleotide sequence ID" value="NZ_JAGSOI010000031.1"/>
</dbReference>
<protein>
    <submittedName>
        <fullName evidence="2">KTSC domain-containing protein</fullName>
    </submittedName>
</protein>
<reference evidence="2" key="2">
    <citation type="submission" date="2021-04" db="EMBL/GenBank/DDBJ databases">
        <authorList>
            <person name="Dong X."/>
        </authorList>
    </citation>
    <scope>NUCLEOTIDE SEQUENCE</scope>
    <source>
        <strain evidence="2">LLY</strain>
    </source>
</reference>